<dbReference type="AlphaFoldDB" id="A0A7W3W5C9"/>
<evidence type="ECO:0000313" key="4">
    <source>
        <dbReference type="Proteomes" id="UP000526734"/>
    </source>
</evidence>
<keyword evidence="3" id="KW-0269">Exonuclease</keyword>
<dbReference type="Gene3D" id="3.60.10.10">
    <property type="entry name" value="Endonuclease/exonuclease/phosphatase"/>
    <property type="match status" value="1"/>
</dbReference>
<accession>A0A7W3W5C9</accession>
<dbReference type="GO" id="GO:0004519">
    <property type="term" value="F:endonuclease activity"/>
    <property type="evidence" value="ECO:0007669"/>
    <property type="project" value="UniProtKB-KW"/>
</dbReference>
<comment type="caution">
    <text evidence="3">The sequence shown here is derived from an EMBL/GenBank/DDBJ whole genome shotgun (WGS) entry which is preliminary data.</text>
</comment>
<keyword evidence="1" id="KW-0472">Membrane</keyword>
<dbReference type="SUPFAM" id="SSF56219">
    <property type="entry name" value="DNase I-like"/>
    <property type="match status" value="1"/>
</dbReference>
<evidence type="ECO:0000256" key="1">
    <source>
        <dbReference type="SAM" id="Phobius"/>
    </source>
</evidence>
<dbReference type="Pfam" id="PF03372">
    <property type="entry name" value="Exo_endo_phos"/>
    <property type="match status" value="1"/>
</dbReference>
<keyword evidence="3" id="KW-0540">Nuclease</keyword>
<dbReference type="RefSeq" id="WP_182895771.1">
    <property type="nucleotide sequence ID" value="NZ_JACGZW010000017.1"/>
</dbReference>
<dbReference type="EMBL" id="JACGZW010000017">
    <property type="protein sequence ID" value="MBB1159063.1"/>
    <property type="molecule type" value="Genomic_DNA"/>
</dbReference>
<dbReference type="Proteomes" id="UP000526734">
    <property type="component" value="Unassembled WGS sequence"/>
</dbReference>
<evidence type="ECO:0000313" key="3">
    <source>
        <dbReference type="EMBL" id="MBB1159063.1"/>
    </source>
</evidence>
<feature type="transmembrane region" description="Helical" evidence="1">
    <location>
        <begin position="39"/>
        <end position="61"/>
    </location>
</feature>
<keyword evidence="1" id="KW-0812">Transmembrane</keyword>
<feature type="domain" description="Endonuclease/exonuclease/phosphatase" evidence="2">
    <location>
        <begin position="107"/>
        <end position="307"/>
    </location>
</feature>
<evidence type="ECO:0000259" key="2">
    <source>
        <dbReference type="Pfam" id="PF03372"/>
    </source>
</evidence>
<proteinExistence type="predicted"/>
<dbReference type="InterPro" id="IPR036691">
    <property type="entry name" value="Endo/exonu/phosph_ase_sf"/>
</dbReference>
<protein>
    <submittedName>
        <fullName evidence="3">Endonuclease/exonuclease/phosphatase family protein</fullName>
    </submittedName>
</protein>
<dbReference type="InterPro" id="IPR005135">
    <property type="entry name" value="Endo/exonuclease/phosphatase"/>
</dbReference>
<keyword evidence="1" id="KW-1133">Transmembrane helix</keyword>
<keyword evidence="4" id="KW-1185">Reference proteome</keyword>
<feature type="transmembrane region" description="Helical" evidence="1">
    <location>
        <begin position="12"/>
        <end position="33"/>
    </location>
</feature>
<dbReference type="GO" id="GO:0004527">
    <property type="term" value="F:exonuclease activity"/>
    <property type="evidence" value="ECO:0007669"/>
    <property type="project" value="UniProtKB-KW"/>
</dbReference>
<keyword evidence="3" id="KW-0255">Endonuclease</keyword>
<organism evidence="3 4">
    <name type="scientific">Amycolatopsis dendrobii</name>
    <dbReference type="NCBI Taxonomy" id="2760662"/>
    <lineage>
        <taxon>Bacteria</taxon>
        <taxon>Bacillati</taxon>
        <taxon>Actinomycetota</taxon>
        <taxon>Actinomycetes</taxon>
        <taxon>Pseudonocardiales</taxon>
        <taxon>Pseudonocardiaceae</taxon>
        <taxon>Amycolatopsis</taxon>
    </lineage>
</organism>
<gene>
    <name evidence="3" type="ORF">H4281_38460</name>
</gene>
<reference evidence="3 4" key="1">
    <citation type="submission" date="2020-08" db="EMBL/GenBank/DDBJ databases">
        <title>Amycolatopsis sp. nov. DR6-1 isolated from Dendrobium heterocarpum.</title>
        <authorList>
            <person name="Tedsree N."/>
            <person name="Kuncharoen N."/>
            <person name="Likhitwitayawuid K."/>
            <person name="Tanasupawat S."/>
        </authorList>
    </citation>
    <scope>NUCLEOTIDE SEQUENCE [LARGE SCALE GENOMIC DNA]</scope>
    <source>
        <strain evidence="3 4">DR6-1</strain>
    </source>
</reference>
<feature type="transmembrane region" description="Helical" evidence="1">
    <location>
        <begin position="68"/>
        <end position="86"/>
    </location>
</feature>
<keyword evidence="3" id="KW-0378">Hydrolase</keyword>
<sequence>MVMEARTRTRLVTGLLVLVGLPLLTVAVLRTIGWDGSSWYLTALLALTPYVVVYGVLLAALALVLRRWWAGGVALALSALLAVYVAPRVMSDDQPAANGKTVRVLAANLYLGQADPAALVRLVREQRVDVLNLLEMTPAAMSGLEKAGLFQTLPYRVMHPASGVDGSGIVSRYPLTEEDYTGDSAQKQPGAAADLGGGTTLEIVAAHPRSPDSGYYQWEQEMRDLSRAIGEHGLRVVAGDFNATLDHAALRTVLSRGYVDAAEARGDGLVPTWSTSAVPLVPLDHVLVDRRVAIRDYQVLDVPGSDHRAVYAEVQLP</sequence>
<name>A0A7W3W5C9_9PSEU</name>